<evidence type="ECO:0000313" key="8">
    <source>
        <dbReference type="Proteomes" id="UP000320582"/>
    </source>
</evidence>
<protein>
    <submittedName>
        <fullName evidence="7">DNA-binding protein H-NS</fullName>
    </submittedName>
</protein>
<dbReference type="RefSeq" id="WP_142085143.1">
    <property type="nucleotide sequence ID" value="NZ_VFPT01000003.1"/>
</dbReference>
<dbReference type="EMBL" id="VFPT01000003">
    <property type="protein sequence ID" value="TQM90070.1"/>
    <property type="molecule type" value="Genomic_DNA"/>
</dbReference>
<proteinExistence type="inferred from homology"/>
<dbReference type="InterPro" id="IPR037150">
    <property type="entry name" value="H-NS_C_dom_sf"/>
</dbReference>
<dbReference type="InterPro" id="IPR027444">
    <property type="entry name" value="H-NS_C_dom"/>
</dbReference>
<dbReference type="Gene3D" id="4.10.430.10">
    <property type="entry name" value="Histone-like protein H-NS, C-terminal domain"/>
    <property type="match status" value="1"/>
</dbReference>
<dbReference type="PANTHER" id="PTHR38097">
    <property type="match status" value="1"/>
</dbReference>
<dbReference type="OrthoDB" id="5297879at2"/>
<dbReference type="GO" id="GO:0003680">
    <property type="term" value="F:minor groove of adenine-thymine-rich DNA binding"/>
    <property type="evidence" value="ECO:0007669"/>
    <property type="project" value="TreeGrafter"/>
</dbReference>
<dbReference type="GO" id="GO:0032993">
    <property type="term" value="C:protein-DNA complex"/>
    <property type="evidence" value="ECO:0007669"/>
    <property type="project" value="TreeGrafter"/>
</dbReference>
<organism evidence="7 8">
    <name type="scientific">Roseinatronobacter monicus</name>
    <dbReference type="NCBI Taxonomy" id="393481"/>
    <lineage>
        <taxon>Bacteria</taxon>
        <taxon>Pseudomonadati</taxon>
        <taxon>Pseudomonadota</taxon>
        <taxon>Alphaproteobacteria</taxon>
        <taxon>Rhodobacterales</taxon>
        <taxon>Paracoccaceae</taxon>
        <taxon>Roseinatronobacter</taxon>
    </lineage>
</organism>
<evidence type="ECO:0000256" key="2">
    <source>
        <dbReference type="ARBA" id="ARBA00010610"/>
    </source>
</evidence>
<dbReference type="SUPFAM" id="SSF81273">
    <property type="entry name" value="H-NS histone-like proteins"/>
    <property type="match status" value="1"/>
</dbReference>
<sequence length="106" mass="11858">MADFDLEALSLTELRKLHKDIAKAITTYEDRQKAETRAKVEAFARELGYSLAELMGEDAKPKRAPAPAKYRHPENPALTWSGRGRKPLWFVEALEAGKTAEDMAIG</sequence>
<dbReference type="GO" id="GO:0003681">
    <property type="term" value="F:bent DNA binding"/>
    <property type="evidence" value="ECO:0007669"/>
    <property type="project" value="TreeGrafter"/>
</dbReference>
<keyword evidence="3" id="KW-0963">Cytoplasm</keyword>
<dbReference type="AlphaFoldDB" id="A0A543K4R5"/>
<evidence type="ECO:0000256" key="5">
    <source>
        <dbReference type="SAM" id="MobiDB-lite"/>
    </source>
</evidence>
<dbReference type="SMART" id="SM00528">
    <property type="entry name" value="HNS"/>
    <property type="match status" value="1"/>
</dbReference>
<gene>
    <name evidence="7" type="ORF">BD293_3987</name>
</gene>
<feature type="domain" description="DNA-binding protein H-NS-like C-terminal" evidence="6">
    <location>
        <begin position="60"/>
        <end position="105"/>
    </location>
</feature>
<dbReference type="Pfam" id="PF00816">
    <property type="entry name" value="Histone_HNS"/>
    <property type="match status" value="1"/>
</dbReference>
<dbReference type="GO" id="GO:0005829">
    <property type="term" value="C:cytosol"/>
    <property type="evidence" value="ECO:0007669"/>
    <property type="project" value="TreeGrafter"/>
</dbReference>
<reference evidence="7 8" key="1">
    <citation type="submission" date="2019-06" db="EMBL/GenBank/DDBJ databases">
        <title>Genomic Encyclopedia of Archaeal and Bacterial Type Strains, Phase II (KMG-II): from individual species to whole genera.</title>
        <authorList>
            <person name="Goeker M."/>
        </authorList>
    </citation>
    <scope>NUCLEOTIDE SEQUENCE [LARGE SCALE GENOMIC DNA]</scope>
    <source>
        <strain evidence="7 8">DSM 18423</strain>
    </source>
</reference>
<feature type="region of interest" description="Disordered" evidence="5">
    <location>
        <begin position="58"/>
        <end position="79"/>
    </location>
</feature>
<comment type="subcellular location">
    <subcellularLocation>
        <location evidence="1">Cytoplasm</location>
        <location evidence="1">Nucleoid</location>
    </subcellularLocation>
</comment>
<evidence type="ECO:0000313" key="7">
    <source>
        <dbReference type="EMBL" id="TQM90070.1"/>
    </source>
</evidence>
<evidence type="ECO:0000256" key="1">
    <source>
        <dbReference type="ARBA" id="ARBA00004453"/>
    </source>
</evidence>
<accession>A0A543K4R5</accession>
<keyword evidence="4 7" id="KW-0238">DNA-binding</keyword>
<dbReference type="GO" id="GO:0000976">
    <property type="term" value="F:transcription cis-regulatory region binding"/>
    <property type="evidence" value="ECO:0007669"/>
    <property type="project" value="TreeGrafter"/>
</dbReference>
<comment type="similarity">
    <text evidence="2">Belongs to the histone-like protein H-NS family.</text>
</comment>
<dbReference type="PANTHER" id="PTHR38097:SF2">
    <property type="entry name" value="DNA-BINDING PROTEIN STPA"/>
    <property type="match status" value="1"/>
</dbReference>
<evidence type="ECO:0000259" key="6">
    <source>
        <dbReference type="SMART" id="SM00528"/>
    </source>
</evidence>
<evidence type="ECO:0000256" key="4">
    <source>
        <dbReference type="ARBA" id="ARBA00023125"/>
    </source>
</evidence>
<dbReference type="GO" id="GO:0001217">
    <property type="term" value="F:DNA-binding transcription repressor activity"/>
    <property type="evidence" value="ECO:0007669"/>
    <property type="project" value="TreeGrafter"/>
</dbReference>
<keyword evidence="8" id="KW-1185">Reference proteome</keyword>
<name>A0A543K4R5_9RHOB</name>
<evidence type="ECO:0000256" key="3">
    <source>
        <dbReference type="ARBA" id="ARBA00022490"/>
    </source>
</evidence>
<dbReference type="Proteomes" id="UP000320582">
    <property type="component" value="Unassembled WGS sequence"/>
</dbReference>
<dbReference type="GO" id="GO:0009295">
    <property type="term" value="C:nucleoid"/>
    <property type="evidence" value="ECO:0007669"/>
    <property type="project" value="UniProtKB-SubCell"/>
</dbReference>
<comment type="caution">
    <text evidence="7">The sequence shown here is derived from an EMBL/GenBank/DDBJ whole genome shotgun (WGS) entry which is preliminary data.</text>
</comment>